<keyword evidence="3 9" id="KW-0812">Transmembrane</keyword>
<dbReference type="InterPro" id="IPR014756">
    <property type="entry name" value="Ig_E-set"/>
</dbReference>
<organism evidence="12 13">
    <name type="scientific">Paenibacillus agri</name>
    <dbReference type="NCBI Taxonomy" id="2744309"/>
    <lineage>
        <taxon>Bacteria</taxon>
        <taxon>Bacillati</taxon>
        <taxon>Bacillota</taxon>
        <taxon>Bacilli</taxon>
        <taxon>Bacillales</taxon>
        <taxon>Paenibacillaceae</taxon>
        <taxon>Paenibacillus</taxon>
    </lineage>
</organism>
<gene>
    <name evidence="12" type="ORF">HPT30_06190</name>
</gene>
<feature type="transmembrane region" description="Helical" evidence="9">
    <location>
        <begin position="408"/>
        <end position="429"/>
    </location>
</feature>
<dbReference type="GO" id="GO:0042597">
    <property type="term" value="C:periplasmic space"/>
    <property type="evidence" value="ECO:0007669"/>
    <property type="project" value="InterPro"/>
</dbReference>
<dbReference type="Pfam" id="PF05425">
    <property type="entry name" value="CopD"/>
    <property type="match status" value="1"/>
</dbReference>
<evidence type="ECO:0000256" key="6">
    <source>
        <dbReference type="ARBA" id="ARBA00022989"/>
    </source>
</evidence>
<comment type="subcellular location">
    <subcellularLocation>
        <location evidence="1">Cell membrane</location>
        <topology evidence="1">Multi-pass membrane protein</topology>
    </subcellularLocation>
</comment>
<dbReference type="EMBL" id="JABWCS010000195">
    <property type="protein sequence ID" value="NUU59939.1"/>
    <property type="molecule type" value="Genomic_DNA"/>
</dbReference>
<keyword evidence="4" id="KW-0479">Metal-binding</keyword>
<dbReference type="PANTHER" id="PTHR34820">
    <property type="entry name" value="INNER MEMBRANE PROTEIN YEBZ"/>
    <property type="match status" value="1"/>
</dbReference>
<feature type="domain" description="Copper resistance protein D" evidence="11">
    <location>
        <begin position="338"/>
        <end position="426"/>
    </location>
</feature>
<feature type="transmembrane region" description="Helical" evidence="9">
    <location>
        <begin position="246"/>
        <end position="267"/>
    </location>
</feature>
<evidence type="ECO:0000259" key="10">
    <source>
        <dbReference type="Pfam" id="PF04234"/>
    </source>
</evidence>
<keyword evidence="13" id="KW-1185">Reference proteome</keyword>
<evidence type="ECO:0000256" key="5">
    <source>
        <dbReference type="ARBA" id="ARBA00022729"/>
    </source>
</evidence>
<feature type="transmembrane region" description="Helical" evidence="9">
    <location>
        <begin position="373"/>
        <end position="396"/>
    </location>
</feature>
<dbReference type="GO" id="GO:0005507">
    <property type="term" value="F:copper ion binding"/>
    <property type="evidence" value="ECO:0007669"/>
    <property type="project" value="InterPro"/>
</dbReference>
<dbReference type="Pfam" id="PF04234">
    <property type="entry name" value="CopC"/>
    <property type="match status" value="1"/>
</dbReference>
<dbReference type="GO" id="GO:0046688">
    <property type="term" value="P:response to copper ion"/>
    <property type="evidence" value="ECO:0007669"/>
    <property type="project" value="InterPro"/>
</dbReference>
<name>A0A850EJQ7_9BACL</name>
<feature type="transmembrane region" description="Helical" evidence="9">
    <location>
        <begin position="274"/>
        <end position="293"/>
    </location>
</feature>
<keyword evidence="5" id="KW-0732">Signal</keyword>
<evidence type="ECO:0000256" key="9">
    <source>
        <dbReference type="SAM" id="Phobius"/>
    </source>
</evidence>
<evidence type="ECO:0000256" key="3">
    <source>
        <dbReference type="ARBA" id="ARBA00022692"/>
    </source>
</evidence>
<accession>A0A850EJQ7</accession>
<proteinExistence type="predicted"/>
<dbReference type="AlphaFoldDB" id="A0A850EJQ7"/>
<evidence type="ECO:0000256" key="7">
    <source>
        <dbReference type="ARBA" id="ARBA00023008"/>
    </source>
</evidence>
<feature type="transmembrane region" description="Helical" evidence="9">
    <location>
        <begin position="305"/>
        <end position="326"/>
    </location>
</feature>
<keyword evidence="7" id="KW-0186">Copper</keyword>
<protein>
    <submittedName>
        <fullName evidence="12">Copper resistance protein CopC/CopD</fullName>
    </submittedName>
</protein>
<dbReference type="GO" id="GO:0006825">
    <property type="term" value="P:copper ion transport"/>
    <property type="evidence" value="ECO:0007669"/>
    <property type="project" value="InterPro"/>
</dbReference>
<dbReference type="InterPro" id="IPR008457">
    <property type="entry name" value="Cu-R_CopD_dom"/>
</dbReference>
<dbReference type="InterPro" id="IPR007348">
    <property type="entry name" value="CopC_dom"/>
</dbReference>
<evidence type="ECO:0000313" key="13">
    <source>
        <dbReference type="Proteomes" id="UP000564806"/>
    </source>
</evidence>
<dbReference type="Gene3D" id="2.60.40.1220">
    <property type="match status" value="1"/>
</dbReference>
<sequence length="553" mass="61700">MKKNPITRFRIGVWKGIAPLLLLMLMLALWVSIPTQAHAHAIVELKVPEPNTQMNESPPRVEIHFNEQIEMGIGGVQVLDSLSKSVTEEKSSTSVDRRIISLALPKLGEGIYTVSYSVVSADGHPVSGSYIFVVGNPPNAKDASVFDLHEQIDHSSNGTSTEISANKLLLYASRGLYYASLMMSTGLMFWYGLLRNNTEAQQRLLYKWGLWVVRVFVIASTFYVFIHARDLMQDQPSTEWSKLFTTTEIGISWLILIVLAFVGILVLKSGTAVKMIWATALLILEGLNGHAAVYEPKWYSLLLDVVHLGGAAVWAGGLSFLLLLWLKDRKEAGRFAVAFSQAAWISIILLTLTGTLSVLLFLPSLSYLFYTSWGILLLIKTSLVLMVIVTGALLRLRVRRGDLLSGNLLKLDVSLMAAILIVVGIFTYISPLPANTPYSKHVIEADKKITLRITPNVPGENQFIVKVWLLEKTGEPKRVKLLLHSLDKPELGAIEIPLDKSEDKDNDNIPDFIKSTYKATGQFIPFPGKWKAEIRILTQEDNEMVHEEAFRNY</sequence>
<keyword evidence="8 9" id="KW-0472">Membrane</keyword>
<dbReference type="InterPro" id="IPR032694">
    <property type="entry name" value="CopC/D"/>
</dbReference>
<keyword evidence="6 9" id="KW-1133">Transmembrane helix</keyword>
<reference evidence="12" key="1">
    <citation type="submission" date="2020-06" db="EMBL/GenBank/DDBJ databases">
        <title>Paenibacillus sp. nov., isolated from soil.</title>
        <authorList>
            <person name="Seo Y.L."/>
        </authorList>
    </citation>
    <scope>NUCLEOTIDE SEQUENCE [LARGE SCALE GENOMIC DNA]</scope>
    <source>
        <strain evidence="12">JW14</strain>
    </source>
</reference>
<comment type="caution">
    <text evidence="12">The sequence shown here is derived from an EMBL/GenBank/DDBJ whole genome shotgun (WGS) entry which is preliminary data.</text>
</comment>
<dbReference type="InterPro" id="IPR014755">
    <property type="entry name" value="Cu-Rt/internalin_Ig-like"/>
</dbReference>
<evidence type="ECO:0000256" key="4">
    <source>
        <dbReference type="ARBA" id="ARBA00022723"/>
    </source>
</evidence>
<evidence type="ECO:0000256" key="2">
    <source>
        <dbReference type="ARBA" id="ARBA00022475"/>
    </source>
</evidence>
<feature type="transmembrane region" description="Helical" evidence="9">
    <location>
        <begin position="175"/>
        <end position="193"/>
    </location>
</feature>
<evidence type="ECO:0000259" key="11">
    <source>
        <dbReference type="Pfam" id="PF05425"/>
    </source>
</evidence>
<evidence type="ECO:0000313" key="12">
    <source>
        <dbReference type="EMBL" id="NUU59939.1"/>
    </source>
</evidence>
<dbReference type="RefSeq" id="WP_175370560.1">
    <property type="nucleotide sequence ID" value="NZ_JABWCS010000195.1"/>
</dbReference>
<dbReference type="Proteomes" id="UP000564806">
    <property type="component" value="Unassembled WGS sequence"/>
</dbReference>
<feature type="domain" description="CopC" evidence="10">
    <location>
        <begin position="40"/>
        <end position="134"/>
    </location>
</feature>
<dbReference type="SUPFAM" id="SSF81296">
    <property type="entry name" value="E set domains"/>
    <property type="match status" value="1"/>
</dbReference>
<evidence type="ECO:0000256" key="1">
    <source>
        <dbReference type="ARBA" id="ARBA00004651"/>
    </source>
</evidence>
<feature type="transmembrane region" description="Helical" evidence="9">
    <location>
        <begin position="338"/>
        <end position="361"/>
    </location>
</feature>
<dbReference type="GO" id="GO:0005886">
    <property type="term" value="C:plasma membrane"/>
    <property type="evidence" value="ECO:0007669"/>
    <property type="project" value="UniProtKB-SubCell"/>
</dbReference>
<dbReference type="PANTHER" id="PTHR34820:SF4">
    <property type="entry name" value="INNER MEMBRANE PROTEIN YEBZ"/>
    <property type="match status" value="1"/>
</dbReference>
<evidence type="ECO:0000256" key="8">
    <source>
        <dbReference type="ARBA" id="ARBA00023136"/>
    </source>
</evidence>
<keyword evidence="2" id="KW-1003">Cell membrane</keyword>
<feature type="transmembrane region" description="Helical" evidence="9">
    <location>
        <begin position="205"/>
        <end position="226"/>
    </location>
</feature>